<comment type="caution">
    <text evidence="1">The sequence shown here is derived from an EMBL/GenBank/DDBJ whole genome shotgun (WGS) entry which is preliminary data.</text>
</comment>
<sequence length="132" mass="15334">YTSCIEQFWTTIKAKTINEEGQLQALVDGKKILITESTIRRDLQLKNDEGVDCLPNAVILNNLHSWDEAVNEEMDGKINTDYQLAERLQAEEQQELNDKENAKLFMKLLEKRRKFFAAKRAEEKKNKLPTHA</sequence>
<reference evidence="1" key="1">
    <citation type="journal article" date="2019" name="Sci. Rep.">
        <title>Draft genome of Tanacetum cinerariifolium, the natural source of mosquito coil.</title>
        <authorList>
            <person name="Yamashiro T."/>
            <person name="Shiraishi A."/>
            <person name="Satake H."/>
            <person name="Nakayama K."/>
        </authorList>
    </citation>
    <scope>NUCLEOTIDE SEQUENCE</scope>
</reference>
<protein>
    <recommendedName>
        <fullName evidence="2">Xylulose kinase-1</fullName>
    </recommendedName>
</protein>
<evidence type="ECO:0000313" key="1">
    <source>
        <dbReference type="EMBL" id="GFB23375.1"/>
    </source>
</evidence>
<accession>A0A699L2P6</accession>
<gene>
    <name evidence="1" type="ORF">Tci_695346</name>
</gene>
<feature type="non-terminal residue" evidence="1">
    <location>
        <position position="1"/>
    </location>
</feature>
<proteinExistence type="predicted"/>
<organism evidence="1">
    <name type="scientific">Tanacetum cinerariifolium</name>
    <name type="common">Dalmatian daisy</name>
    <name type="synonym">Chrysanthemum cinerariifolium</name>
    <dbReference type="NCBI Taxonomy" id="118510"/>
    <lineage>
        <taxon>Eukaryota</taxon>
        <taxon>Viridiplantae</taxon>
        <taxon>Streptophyta</taxon>
        <taxon>Embryophyta</taxon>
        <taxon>Tracheophyta</taxon>
        <taxon>Spermatophyta</taxon>
        <taxon>Magnoliopsida</taxon>
        <taxon>eudicotyledons</taxon>
        <taxon>Gunneridae</taxon>
        <taxon>Pentapetalae</taxon>
        <taxon>asterids</taxon>
        <taxon>campanulids</taxon>
        <taxon>Asterales</taxon>
        <taxon>Asteraceae</taxon>
        <taxon>Asteroideae</taxon>
        <taxon>Anthemideae</taxon>
        <taxon>Anthemidinae</taxon>
        <taxon>Tanacetum</taxon>
    </lineage>
</organism>
<name>A0A699L2P6_TANCI</name>
<dbReference type="EMBL" id="BKCJ010581553">
    <property type="protein sequence ID" value="GFB23375.1"/>
    <property type="molecule type" value="Genomic_DNA"/>
</dbReference>
<dbReference type="AlphaFoldDB" id="A0A699L2P6"/>
<evidence type="ECO:0008006" key="2">
    <source>
        <dbReference type="Google" id="ProtNLM"/>
    </source>
</evidence>